<keyword evidence="1" id="KW-0732">Signal</keyword>
<organism evidence="2 3">
    <name type="scientific">Brassica cretica</name>
    <name type="common">Mustard</name>
    <dbReference type="NCBI Taxonomy" id="69181"/>
    <lineage>
        <taxon>Eukaryota</taxon>
        <taxon>Viridiplantae</taxon>
        <taxon>Streptophyta</taxon>
        <taxon>Embryophyta</taxon>
        <taxon>Tracheophyta</taxon>
        <taxon>Spermatophyta</taxon>
        <taxon>Magnoliopsida</taxon>
        <taxon>eudicotyledons</taxon>
        <taxon>Gunneridae</taxon>
        <taxon>Pentapetalae</taxon>
        <taxon>rosids</taxon>
        <taxon>malvids</taxon>
        <taxon>Brassicales</taxon>
        <taxon>Brassicaceae</taxon>
        <taxon>Brassiceae</taxon>
        <taxon>Brassica</taxon>
    </lineage>
</organism>
<dbReference type="InterPro" id="IPR003854">
    <property type="entry name" value="GASA"/>
</dbReference>
<protein>
    <recommendedName>
        <fullName evidence="4">Nodule Cysteine-Rich (NCR) secreted peptide</fullName>
    </recommendedName>
</protein>
<dbReference type="EMBL" id="QGKW02001660">
    <property type="protein sequence ID" value="KAF2582677.1"/>
    <property type="molecule type" value="Genomic_DNA"/>
</dbReference>
<proteinExistence type="predicted"/>
<dbReference type="Pfam" id="PF02704">
    <property type="entry name" value="GASA"/>
    <property type="match status" value="1"/>
</dbReference>
<evidence type="ECO:0000313" key="2">
    <source>
        <dbReference type="EMBL" id="KAF2582677.1"/>
    </source>
</evidence>
<dbReference type="Proteomes" id="UP000712281">
    <property type="component" value="Unassembled WGS sequence"/>
</dbReference>
<evidence type="ECO:0008006" key="4">
    <source>
        <dbReference type="Google" id="ProtNLM"/>
    </source>
</evidence>
<comment type="caution">
    <text evidence="2">The sequence shown here is derived from an EMBL/GenBank/DDBJ whole genome shotgun (WGS) entry which is preliminary data.</text>
</comment>
<evidence type="ECO:0000256" key="1">
    <source>
        <dbReference type="SAM" id="SignalP"/>
    </source>
</evidence>
<name>A0A8S9JMP0_BRACR</name>
<feature type="chain" id="PRO_5035734132" description="Nodule Cysteine-Rich (NCR) secreted peptide" evidence="1">
    <location>
        <begin position="28"/>
        <end position="54"/>
    </location>
</feature>
<dbReference type="AlphaFoldDB" id="A0A8S9JMP0"/>
<evidence type="ECO:0000313" key="3">
    <source>
        <dbReference type="Proteomes" id="UP000712281"/>
    </source>
</evidence>
<sequence length="54" mass="5988">MKMKSAVVQFYVISLLLSSSLFMLSNADSCTYGNKDECPCYRDMKNSKGGPKCP</sequence>
<gene>
    <name evidence="2" type="ORF">F2Q68_00000802</name>
</gene>
<reference evidence="2" key="1">
    <citation type="submission" date="2019-12" db="EMBL/GenBank/DDBJ databases">
        <title>Genome sequencing and annotation of Brassica cretica.</title>
        <authorList>
            <person name="Studholme D.J."/>
            <person name="Sarris P.F."/>
        </authorList>
    </citation>
    <scope>NUCLEOTIDE SEQUENCE</scope>
    <source>
        <strain evidence="2">PFS-001/15</strain>
        <tissue evidence="2">Leaf</tissue>
    </source>
</reference>
<feature type="signal peptide" evidence="1">
    <location>
        <begin position="1"/>
        <end position="27"/>
    </location>
</feature>
<accession>A0A8S9JMP0</accession>